<keyword evidence="1 4" id="KW-0479">Metal-binding</keyword>
<dbReference type="AlphaFoldDB" id="A0AAY5L8M6"/>
<feature type="zinc finger region" description="TRAF-type" evidence="4">
    <location>
        <begin position="28"/>
        <end position="103"/>
    </location>
</feature>
<evidence type="ECO:0000256" key="5">
    <source>
        <dbReference type="SAM" id="MobiDB-lite"/>
    </source>
</evidence>
<dbReference type="PANTHER" id="PTHR16295">
    <property type="entry name" value="TRAF-TYPE ZINC FINGER PROTEIN-RELATED"/>
    <property type="match status" value="1"/>
</dbReference>
<dbReference type="PANTHER" id="PTHR16295:SF17">
    <property type="entry name" value="XIAP-ASSOCIATED FACTOR 1"/>
    <property type="match status" value="1"/>
</dbReference>
<evidence type="ECO:0000256" key="1">
    <source>
        <dbReference type="ARBA" id="ARBA00022723"/>
    </source>
</evidence>
<feature type="region of interest" description="Disordered" evidence="5">
    <location>
        <begin position="171"/>
        <end position="201"/>
    </location>
</feature>
<protein>
    <recommendedName>
        <fullName evidence="7">TRAF-type domain-containing protein</fullName>
    </recommendedName>
</protein>
<dbReference type="Pfam" id="PF21366">
    <property type="entry name" value="TRAFD1-XIAF1_ZnF"/>
    <property type="match status" value="1"/>
</dbReference>
<reference evidence="8" key="2">
    <citation type="submission" date="2025-08" db="UniProtKB">
        <authorList>
            <consortium name="Ensembl"/>
        </authorList>
    </citation>
    <scope>IDENTIFICATION</scope>
</reference>
<evidence type="ECO:0000256" key="2">
    <source>
        <dbReference type="ARBA" id="ARBA00022771"/>
    </source>
</evidence>
<dbReference type="SUPFAM" id="SSF49599">
    <property type="entry name" value="TRAF domain-like"/>
    <property type="match status" value="1"/>
</dbReference>
<dbReference type="Ensembl" id="ENSELUT00000109457.1">
    <property type="protein sequence ID" value="ENSELUP00000097633.1"/>
    <property type="gene ID" value="ENSELUG00000010180.3"/>
</dbReference>
<keyword evidence="3 4" id="KW-0862">Zinc</keyword>
<dbReference type="GO" id="GO:0008270">
    <property type="term" value="F:zinc ion binding"/>
    <property type="evidence" value="ECO:0007669"/>
    <property type="project" value="UniProtKB-KW"/>
</dbReference>
<evidence type="ECO:0000256" key="3">
    <source>
        <dbReference type="ARBA" id="ARBA00022833"/>
    </source>
</evidence>
<gene>
    <name evidence="8" type="primary">XAF1</name>
</gene>
<keyword evidence="6" id="KW-0732">Signal</keyword>
<evidence type="ECO:0000256" key="4">
    <source>
        <dbReference type="PROSITE-ProRule" id="PRU00207"/>
    </source>
</evidence>
<dbReference type="InterPro" id="IPR051986">
    <property type="entry name" value="Innate_Immune_Apopt_Reg"/>
</dbReference>
<name>A0AAY5L8M6_ESOLU</name>
<dbReference type="GO" id="GO:0005739">
    <property type="term" value="C:mitochondrion"/>
    <property type="evidence" value="ECO:0007669"/>
    <property type="project" value="TreeGrafter"/>
</dbReference>
<evidence type="ECO:0000256" key="6">
    <source>
        <dbReference type="SAM" id="SignalP"/>
    </source>
</evidence>
<feature type="compositionally biased region" description="Low complexity" evidence="5">
    <location>
        <begin position="181"/>
        <end position="196"/>
    </location>
</feature>
<feature type="signal peptide" evidence="6">
    <location>
        <begin position="1"/>
        <end position="22"/>
    </location>
</feature>
<proteinExistence type="predicted"/>
<feature type="chain" id="PRO_5044276185" description="TRAF-type domain-containing protein" evidence="6">
    <location>
        <begin position="23"/>
        <end position="239"/>
    </location>
</feature>
<dbReference type="Proteomes" id="UP000265140">
    <property type="component" value="Chromosome 1"/>
</dbReference>
<keyword evidence="9" id="KW-1185">Reference proteome</keyword>
<feature type="domain" description="TRAF-type" evidence="7">
    <location>
        <begin position="28"/>
        <end position="103"/>
    </location>
</feature>
<evidence type="ECO:0000313" key="8">
    <source>
        <dbReference type="Ensembl" id="ENSELUP00000097633.1"/>
    </source>
</evidence>
<dbReference type="InterPro" id="IPR049439">
    <property type="entry name" value="TRAFD1-XIAF1_Znf"/>
</dbReference>
<keyword evidence="2 4" id="KW-0863">Zinc-finger</keyword>
<organism evidence="8 9">
    <name type="scientific">Esox lucius</name>
    <name type="common">Northern pike</name>
    <dbReference type="NCBI Taxonomy" id="8010"/>
    <lineage>
        <taxon>Eukaryota</taxon>
        <taxon>Metazoa</taxon>
        <taxon>Chordata</taxon>
        <taxon>Craniata</taxon>
        <taxon>Vertebrata</taxon>
        <taxon>Euteleostomi</taxon>
        <taxon>Actinopterygii</taxon>
        <taxon>Neopterygii</taxon>
        <taxon>Teleostei</taxon>
        <taxon>Protacanthopterygii</taxon>
        <taxon>Esociformes</taxon>
        <taxon>Esocidae</taxon>
        <taxon>Esox</taxon>
    </lineage>
</organism>
<evidence type="ECO:0000259" key="7">
    <source>
        <dbReference type="PROSITE" id="PS50145"/>
    </source>
</evidence>
<dbReference type="Gene3D" id="3.30.40.10">
    <property type="entry name" value="Zinc/RING finger domain, C3HC4 (zinc finger)"/>
    <property type="match status" value="2"/>
</dbReference>
<accession>A0AAY5L8M6</accession>
<dbReference type="InterPro" id="IPR001293">
    <property type="entry name" value="Znf_TRAF"/>
</dbReference>
<dbReference type="InterPro" id="IPR013083">
    <property type="entry name" value="Znf_RING/FYVE/PHD"/>
</dbReference>
<dbReference type="PROSITE" id="PS50145">
    <property type="entry name" value="ZF_TRAF"/>
    <property type="match status" value="1"/>
</dbReference>
<reference evidence="8 9" key="1">
    <citation type="submission" date="2020-02" db="EMBL/GenBank/DDBJ databases">
        <title>Esox lucius (northern pike) genome, fEsoLuc1, primary haplotype.</title>
        <authorList>
            <person name="Myers G."/>
            <person name="Karagic N."/>
            <person name="Meyer A."/>
            <person name="Pippel M."/>
            <person name="Reichard M."/>
            <person name="Winkler S."/>
            <person name="Tracey A."/>
            <person name="Sims Y."/>
            <person name="Howe K."/>
            <person name="Rhie A."/>
            <person name="Formenti G."/>
            <person name="Durbin R."/>
            <person name="Fedrigo O."/>
            <person name="Jarvis E.D."/>
        </authorList>
    </citation>
    <scope>NUCLEOTIDE SEQUENCE [LARGE SCALE GENOMIC DNA]</scope>
</reference>
<sequence>MSGLCLIYVICWCSVSQKKVAASNFALHESHCQRFLCLCPDCQEPVPRELLELHRQEEHSQVKCTNCNKKMERCQLLEHELVECEARLQPCEFCQLELPLSAMAEHSKMCGSRTECCLDCGRYITLRDQRGHAQVCPDLYSPGDVSPPSTNTVRIKDDMSFPLEKMKIHQLDPKSEKAEQPSPSLTSSLNSGSSSTKGWRQERDGNLDQINTCPYCHLALPLFTLQWHEAKCQIHVGLK</sequence>
<evidence type="ECO:0000313" key="9">
    <source>
        <dbReference type="Proteomes" id="UP000265140"/>
    </source>
</evidence>
<dbReference type="GeneTree" id="ENSGT00530000063869"/>
<reference evidence="8" key="3">
    <citation type="submission" date="2025-09" db="UniProtKB">
        <authorList>
            <consortium name="Ensembl"/>
        </authorList>
    </citation>
    <scope>IDENTIFICATION</scope>
</reference>